<feature type="domain" description="Soluble ligand binding" evidence="17">
    <location>
        <begin position="348"/>
        <end position="395"/>
    </location>
</feature>
<keyword evidence="12" id="KW-0564">Palmitate</keyword>
<organism evidence="19">
    <name type="scientific">hydrothermal vent metagenome</name>
    <dbReference type="NCBI Taxonomy" id="652676"/>
    <lineage>
        <taxon>unclassified sequences</taxon>
        <taxon>metagenomes</taxon>
        <taxon>ecological metagenomes</taxon>
    </lineage>
</organism>
<evidence type="ECO:0000256" key="2">
    <source>
        <dbReference type="ARBA" id="ARBA00009450"/>
    </source>
</evidence>
<keyword evidence="4" id="KW-1134">Transmembrane beta strand</keyword>
<evidence type="ECO:0000259" key="17">
    <source>
        <dbReference type="Pfam" id="PF10531"/>
    </source>
</evidence>
<evidence type="ECO:0000256" key="15">
    <source>
        <dbReference type="SAM" id="Phobius"/>
    </source>
</evidence>
<keyword evidence="11 15" id="KW-0472">Membrane</keyword>
<dbReference type="Gene3D" id="3.30.1950.10">
    <property type="entry name" value="wza like domain"/>
    <property type="match status" value="1"/>
</dbReference>
<evidence type="ECO:0000256" key="3">
    <source>
        <dbReference type="ARBA" id="ARBA00022448"/>
    </source>
</evidence>
<dbReference type="GO" id="GO:0009279">
    <property type="term" value="C:cell outer membrane"/>
    <property type="evidence" value="ECO:0007669"/>
    <property type="project" value="UniProtKB-SubCell"/>
</dbReference>
<evidence type="ECO:0000256" key="11">
    <source>
        <dbReference type="ARBA" id="ARBA00023136"/>
    </source>
</evidence>
<dbReference type="EMBL" id="UOFP01000100">
    <property type="protein sequence ID" value="VAW85582.1"/>
    <property type="molecule type" value="Genomic_DNA"/>
</dbReference>
<dbReference type="GO" id="GO:0015159">
    <property type="term" value="F:polysaccharide transmembrane transporter activity"/>
    <property type="evidence" value="ECO:0007669"/>
    <property type="project" value="InterPro"/>
</dbReference>
<dbReference type="Pfam" id="PF02563">
    <property type="entry name" value="Poly_export"/>
    <property type="match status" value="1"/>
</dbReference>
<reference evidence="19" key="1">
    <citation type="submission" date="2018-06" db="EMBL/GenBank/DDBJ databases">
        <authorList>
            <person name="Zhirakovskaya E."/>
        </authorList>
    </citation>
    <scope>NUCLEOTIDE SEQUENCE</scope>
</reference>
<protein>
    <submittedName>
        <fullName evidence="19">Polysialic acid transport protein KpsD</fullName>
    </submittedName>
</protein>
<keyword evidence="8" id="KW-0625">Polysaccharide transport</keyword>
<name>A0A3B0ZDI7_9ZZZZ</name>
<evidence type="ECO:0000256" key="8">
    <source>
        <dbReference type="ARBA" id="ARBA00023047"/>
    </source>
</evidence>
<feature type="domain" description="Soluble ligand binding" evidence="17">
    <location>
        <begin position="546"/>
        <end position="573"/>
    </location>
</feature>
<keyword evidence="13" id="KW-0998">Cell outer membrane</keyword>
<feature type="non-terminal residue" evidence="19">
    <location>
        <position position="626"/>
    </location>
</feature>
<dbReference type="PANTHER" id="PTHR33619">
    <property type="entry name" value="POLYSACCHARIDE EXPORT PROTEIN GFCE-RELATED"/>
    <property type="match status" value="1"/>
</dbReference>
<gene>
    <name evidence="19" type="ORF">MNBD_GAMMA18-1245</name>
</gene>
<dbReference type="Pfam" id="PF22461">
    <property type="entry name" value="SLBB_2"/>
    <property type="match status" value="1"/>
</dbReference>
<sequence length="626" mass="69392">MRSNSRSIGAIFGADEGDFSQRKIIMTCSEFPLLVIHLYSVLICGAFLSYEKISVWEILGLMFKKTLILLFLSLLACSLVVAAPTPTPQQIQIFQSLNPEQQSSLIEKYRTESVTNPVKRSNWQEQEIPQTTPSVIENREQRQKEEKKVGDIFVTSPAKKEISHFGYDVFSGVPSTFAPATDIPVPSDYIIGPGDEIHIQIFGKENADYALIVSRDGSLNFPRIGVISVAGLSFDEVKKQLTQRIKKQFIGVQSHISMGTLRSIRIFVMGNVTRAGSFTVSALSTLTNALFSSGGVTPIGSLRRIELKRNGEVITEFDLYDLLMNGDTSADRRLQPGDVIFVPPIGDVVKIEGAVIRPAIYELKGKQTIADAIAFAGGLLPTAYPQATRVIRIDSSNERRLIDIDLNDKKTAAQRLSAGDSITVSSVLDKVENTVSLQGHVERPSRYQWFDGMRISDLIPSIDVLRPQADLQYALIRREVGPERHIMIMQIALGELFSSPNSAQNVELFERDVLMVFGLYSKRVEMIKPLVKQLISQGRPGSPEKIVTLSGNVRYSGVYPLTEDMHLSDLVEATVDVLPETDLAYVLVQSEVGSSRKLKLKSYDLTKNGVAAVDPLLKARDTVYFF</sequence>
<evidence type="ECO:0000256" key="5">
    <source>
        <dbReference type="ARBA" id="ARBA00022597"/>
    </source>
</evidence>
<dbReference type="GO" id="GO:0015288">
    <property type="term" value="F:porin activity"/>
    <property type="evidence" value="ECO:0007669"/>
    <property type="project" value="UniProtKB-KW"/>
</dbReference>
<keyword evidence="14" id="KW-0449">Lipoprotein</keyword>
<evidence type="ECO:0000256" key="6">
    <source>
        <dbReference type="ARBA" id="ARBA00022692"/>
    </source>
</evidence>
<keyword evidence="5" id="KW-0762">Sugar transport</keyword>
<dbReference type="InterPro" id="IPR054765">
    <property type="entry name" value="SLBB_dom"/>
</dbReference>
<evidence type="ECO:0000259" key="16">
    <source>
        <dbReference type="Pfam" id="PF02563"/>
    </source>
</evidence>
<keyword evidence="9" id="KW-0406">Ion transport</keyword>
<comment type="similarity">
    <text evidence="2">Belongs to the BexD/CtrA/VexA family.</text>
</comment>
<dbReference type="Pfam" id="PF10531">
    <property type="entry name" value="SLBB"/>
    <property type="match status" value="2"/>
</dbReference>
<keyword evidence="6 15" id="KW-0812">Transmembrane</keyword>
<evidence type="ECO:0000256" key="13">
    <source>
        <dbReference type="ARBA" id="ARBA00023237"/>
    </source>
</evidence>
<evidence type="ECO:0000256" key="4">
    <source>
        <dbReference type="ARBA" id="ARBA00022452"/>
    </source>
</evidence>
<keyword evidence="7" id="KW-0732">Signal</keyword>
<evidence type="ECO:0000313" key="19">
    <source>
        <dbReference type="EMBL" id="VAW85582.1"/>
    </source>
</evidence>
<keyword evidence="15" id="KW-1133">Transmembrane helix</keyword>
<feature type="domain" description="Polysaccharide export protein N-terminal" evidence="16">
    <location>
        <begin position="184"/>
        <end position="256"/>
    </location>
</feature>
<dbReference type="AlphaFoldDB" id="A0A3B0ZDI7"/>
<dbReference type="PANTHER" id="PTHR33619:SF3">
    <property type="entry name" value="POLYSACCHARIDE EXPORT PROTEIN GFCE-RELATED"/>
    <property type="match status" value="1"/>
</dbReference>
<evidence type="ECO:0000256" key="1">
    <source>
        <dbReference type="ARBA" id="ARBA00004571"/>
    </source>
</evidence>
<dbReference type="InterPro" id="IPR049712">
    <property type="entry name" value="Poly_export"/>
</dbReference>
<feature type="transmembrane region" description="Helical" evidence="15">
    <location>
        <begin position="31"/>
        <end position="50"/>
    </location>
</feature>
<dbReference type="GO" id="GO:0006811">
    <property type="term" value="P:monoatomic ion transport"/>
    <property type="evidence" value="ECO:0007669"/>
    <property type="project" value="UniProtKB-KW"/>
</dbReference>
<evidence type="ECO:0000256" key="14">
    <source>
        <dbReference type="ARBA" id="ARBA00023288"/>
    </source>
</evidence>
<dbReference type="InterPro" id="IPR003715">
    <property type="entry name" value="Poly_export_N"/>
</dbReference>
<feature type="domain" description="SLBB" evidence="18">
    <location>
        <begin position="265"/>
        <end position="342"/>
    </location>
</feature>
<dbReference type="InterPro" id="IPR019554">
    <property type="entry name" value="Soluble_ligand-bd"/>
</dbReference>
<evidence type="ECO:0000256" key="12">
    <source>
        <dbReference type="ARBA" id="ARBA00023139"/>
    </source>
</evidence>
<comment type="subcellular location">
    <subcellularLocation>
        <location evidence="1">Cell outer membrane</location>
        <topology evidence="1">Multi-pass membrane protein</topology>
    </subcellularLocation>
</comment>
<dbReference type="GO" id="GO:0046930">
    <property type="term" value="C:pore complex"/>
    <property type="evidence" value="ECO:0007669"/>
    <property type="project" value="UniProtKB-KW"/>
</dbReference>
<accession>A0A3B0ZDI7</accession>
<evidence type="ECO:0000256" key="7">
    <source>
        <dbReference type="ARBA" id="ARBA00022729"/>
    </source>
</evidence>
<evidence type="ECO:0000259" key="18">
    <source>
        <dbReference type="Pfam" id="PF22461"/>
    </source>
</evidence>
<proteinExistence type="inferred from homology"/>
<evidence type="ECO:0000256" key="10">
    <source>
        <dbReference type="ARBA" id="ARBA00023114"/>
    </source>
</evidence>
<evidence type="ECO:0000256" key="9">
    <source>
        <dbReference type="ARBA" id="ARBA00023065"/>
    </source>
</evidence>
<dbReference type="Gene3D" id="3.10.560.10">
    <property type="entry name" value="Outer membrane lipoprotein wza domain like"/>
    <property type="match status" value="4"/>
</dbReference>
<keyword evidence="3" id="KW-0813">Transport</keyword>
<keyword evidence="10" id="KW-0626">Porin</keyword>